<reference evidence="1 2" key="1">
    <citation type="journal article" date="2013" name="PLoS Genet.">
        <title>The genome and development-dependent transcriptomes of Pyronema confluens: a window into fungal evolution.</title>
        <authorList>
            <person name="Traeger S."/>
            <person name="Altegoer F."/>
            <person name="Freitag M."/>
            <person name="Gabaldon T."/>
            <person name="Kempken F."/>
            <person name="Kumar A."/>
            <person name="Marcet-Houben M."/>
            <person name="Poggeler S."/>
            <person name="Stajich J.E."/>
            <person name="Nowrousian M."/>
        </authorList>
    </citation>
    <scope>NUCLEOTIDE SEQUENCE [LARGE SCALE GENOMIC DNA]</scope>
    <source>
        <strain evidence="2">CBS 100304</strain>
        <tissue evidence="1">Vegetative mycelium</tissue>
    </source>
</reference>
<gene>
    <name evidence="1" type="ORF">PCON_03746</name>
</gene>
<organism evidence="1 2">
    <name type="scientific">Pyronema omphalodes (strain CBS 100304)</name>
    <name type="common">Pyronema confluens</name>
    <dbReference type="NCBI Taxonomy" id="1076935"/>
    <lineage>
        <taxon>Eukaryota</taxon>
        <taxon>Fungi</taxon>
        <taxon>Dikarya</taxon>
        <taxon>Ascomycota</taxon>
        <taxon>Pezizomycotina</taxon>
        <taxon>Pezizomycetes</taxon>
        <taxon>Pezizales</taxon>
        <taxon>Pyronemataceae</taxon>
        <taxon>Pyronema</taxon>
    </lineage>
</organism>
<keyword evidence="2" id="KW-1185">Reference proteome</keyword>
<proteinExistence type="predicted"/>
<name>U4LVD6_PYROM</name>
<evidence type="ECO:0000313" key="2">
    <source>
        <dbReference type="Proteomes" id="UP000018144"/>
    </source>
</evidence>
<accession>U4LVD6</accession>
<dbReference type="AlphaFoldDB" id="U4LVD6"/>
<dbReference type="EMBL" id="HF936539">
    <property type="protein sequence ID" value="CCX34482.1"/>
    <property type="molecule type" value="Genomic_DNA"/>
</dbReference>
<protein>
    <submittedName>
        <fullName evidence="1">Uncharacterized protein</fullName>
    </submittedName>
</protein>
<sequence length="33" mass="4051">MLIPHFTPEHRQSIILSKHHRRVRLLLPNYEAF</sequence>
<evidence type="ECO:0000313" key="1">
    <source>
        <dbReference type="EMBL" id="CCX34482.1"/>
    </source>
</evidence>
<dbReference type="Proteomes" id="UP000018144">
    <property type="component" value="Unassembled WGS sequence"/>
</dbReference>